<evidence type="ECO:0000256" key="6">
    <source>
        <dbReference type="RuleBase" id="RU000354"/>
    </source>
</evidence>
<feature type="region of interest" description="Disordered" evidence="7">
    <location>
        <begin position="305"/>
        <end position="387"/>
    </location>
</feature>
<dbReference type="InterPro" id="IPR001839">
    <property type="entry name" value="TGF-b_C"/>
</dbReference>
<feature type="compositionally biased region" description="Low complexity" evidence="7">
    <location>
        <begin position="375"/>
        <end position="386"/>
    </location>
</feature>
<accession>A0ABP1QWA7</accession>
<keyword evidence="3" id="KW-0964">Secreted</keyword>
<dbReference type="InterPro" id="IPR029034">
    <property type="entry name" value="Cystine-knot_cytokine"/>
</dbReference>
<evidence type="ECO:0000256" key="2">
    <source>
        <dbReference type="ARBA" id="ARBA00006656"/>
    </source>
</evidence>
<feature type="region of interest" description="Disordered" evidence="7">
    <location>
        <begin position="404"/>
        <end position="430"/>
    </location>
</feature>
<reference evidence="9 10" key="1">
    <citation type="submission" date="2024-08" db="EMBL/GenBank/DDBJ databases">
        <authorList>
            <person name="Cucini C."/>
            <person name="Frati F."/>
        </authorList>
    </citation>
    <scope>NUCLEOTIDE SEQUENCE [LARGE SCALE GENOMIC DNA]</scope>
</reference>
<evidence type="ECO:0000256" key="5">
    <source>
        <dbReference type="ARBA" id="ARBA00023157"/>
    </source>
</evidence>
<dbReference type="InterPro" id="IPR015615">
    <property type="entry name" value="TGF-beta-rel"/>
</dbReference>
<dbReference type="InterPro" id="IPR017948">
    <property type="entry name" value="TGFb_CS"/>
</dbReference>
<dbReference type="PROSITE" id="PS51362">
    <property type="entry name" value="TGF_BETA_2"/>
    <property type="match status" value="1"/>
</dbReference>
<dbReference type="Pfam" id="PF00019">
    <property type="entry name" value="TGF_beta"/>
    <property type="match status" value="1"/>
</dbReference>
<evidence type="ECO:0000256" key="4">
    <source>
        <dbReference type="ARBA" id="ARBA00023030"/>
    </source>
</evidence>
<evidence type="ECO:0000256" key="3">
    <source>
        <dbReference type="ARBA" id="ARBA00022525"/>
    </source>
</evidence>
<dbReference type="PANTHER" id="PTHR11848:SF308">
    <property type="entry name" value="BMP-LIKE PROTEIN UNC-129"/>
    <property type="match status" value="1"/>
</dbReference>
<gene>
    <name evidence="9" type="ORF">ODALV1_LOCUS15987</name>
</gene>
<keyword evidence="5" id="KW-1015">Disulfide bond</keyword>
<comment type="similarity">
    <text evidence="2 6">Belongs to the TGF-beta family.</text>
</comment>
<dbReference type="Pfam" id="PF00688">
    <property type="entry name" value="TGFb_propeptide"/>
    <property type="match status" value="1"/>
</dbReference>
<evidence type="ECO:0000256" key="7">
    <source>
        <dbReference type="SAM" id="MobiDB-lite"/>
    </source>
</evidence>
<evidence type="ECO:0000259" key="8">
    <source>
        <dbReference type="PROSITE" id="PS51362"/>
    </source>
</evidence>
<name>A0ABP1QWA7_9HEXA</name>
<comment type="caution">
    <text evidence="9">The sequence shown here is derived from an EMBL/GenBank/DDBJ whole genome shotgun (WGS) entry which is preliminary data.</text>
</comment>
<dbReference type="EMBL" id="CAXLJM020000049">
    <property type="protein sequence ID" value="CAL8113349.1"/>
    <property type="molecule type" value="Genomic_DNA"/>
</dbReference>
<evidence type="ECO:0000313" key="9">
    <source>
        <dbReference type="EMBL" id="CAL8113349.1"/>
    </source>
</evidence>
<dbReference type="Proteomes" id="UP001642540">
    <property type="component" value="Unassembled WGS sequence"/>
</dbReference>
<keyword evidence="10" id="KW-1185">Reference proteome</keyword>
<feature type="compositionally biased region" description="Acidic residues" evidence="7">
    <location>
        <begin position="364"/>
        <end position="373"/>
    </location>
</feature>
<evidence type="ECO:0000313" key="10">
    <source>
        <dbReference type="Proteomes" id="UP001642540"/>
    </source>
</evidence>
<dbReference type="Gene3D" id="2.60.120.970">
    <property type="match status" value="1"/>
</dbReference>
<feature type="domain" description="TGF-beta family profile" evidence="8">
    <location>
        <begin position="409"/>
        <end position="537"/>
    </location>
</feature>
<comment type="subcellular location">
    <subcellularLocation>
        <location evidence="1">Secreted</location>
    </subcellularLocation>
</comment>
<dbReference type="PROSITE" id="PS00250">
    <property type="entry name" value="TGF_BETA_1"/>
    <property type="match status" value="1"/>
</dbReference>
<dbReference type="InterPro" id="IPR001111">
    <property type="entry name" value="TGF-b_propeptide"/>
</dbReference>
<feature type="compositionally biased region" description="Basic and acidic residues" evidence="7">
    <location>
        <begin position="305"/>
        <end position="316"/>
    </location>
</feature>
<evidence type="ECO:0000256" key="1">
    <source>
        <dbReference type="ARBA" id="ARBA00004613"/>
    </source>
</evidence>
<protein>
    <recommendedName>
        <fullName evidence="8">TGF-beta family profile domain-containing protein</fullName>
    </recommendedName>
</protein>
<sequence length="537" mass="60459">MTTKFAFKMCAHSCHRCFAVCFIFIVIINNHGVHSEMSSETTTPPIIISSLSSTVEPNNEIFSTNNHSQVISQSNESNQGDPTPTPTVLDIVLPSLPQLVAEQNESRNDDKVEQVKHRAVRSLMQIFGLPNDTILMRTTDQFGPAPEFMIDLYNTITDTYGVTRAKNPYGAHVIRSFMERDSSKYDFFYFNLSANIKLKESERVVEAELHLYRNPTPHDRLHPSLYLTPFYILSLYQVVDTRNLAIPDLHKLLGVHYVPALGSGWEVFNVTQTVLEWMKGEKQNMGFIVAATSLGGDRVPITFSRRSDAKEGEKSNKQPILVLFNHDSEGDKLKRMTSTGEPIPPNNRRRKERGKLNRSGDNNPNDDEEEDDAVSLPSLPNSSLENPRFHHSLLYKDTIRHPNSVSRFRSRRSKNQTEHGETSDASSNPKNITSCSKHDLFISFEAIGWSSWIISPKGYNAFYCAGPCIFPLSHEVSPTNHATLQSIAHELSLAPDVGRPCCVPTKLLPISLLYYDDDDNVVLKQYVDMVADTCGCH</sequence>
<organism evidence="9 10">
    <name type="scientific">Orchesella dallaii</name>
    <dbReference type="NCBI Taxonomy" id="48710"/>
    <lineage>
        <taxon>Eukaryota</taxon>
        <taxon>Metazoa</taxon>
        <taxon>Ecdysozoa</taxon>
        <taxon>Arthropoda</taxon>
        <taxon>Hexapoda</taxon>
        <taxon>Collembola</taxon>
        <taxon>Entomobryomorpha</taxon>
        <taxon>Entomobryoidea</taxon>
        <taxon>Orchesellidae</taxon>
        <taxon>Orchesellinae</taxon>
        <taxon>Orchesella</taxon>
    </lineage>
</organism>
<dbReference type="SUPFAM" id="SSF57501">
    <property type="entry name" value="Cystine-knot cytokines"/>
    <property type="match status" value="1"/>
</dbReference>
<dbReference type="Gene3D" id="2.10.90.10">
    <property type="entry name" value="Cystine-knot cytokines"/>
    <property type="match status" value="1"/>
</dbReference>
<proteinExistence type="inferred from homology"/>
<dbReference type="SMART" id="SM00204">
    <property type="entry name" value="TGFB"/>
    <property type="match status" value="1"/>
</dbReference>
<keyword evidence="4 6" id="KW-0339">Growth factor</keyword>
<dbReference type="PANTHER" id="PTHR11848">
    <property type="entry name" value="TGF-BETA FAMILY"/>
    <property type="match status" value="1"/>
</dbReference>